<organism evidence="1 2">
    <name type="scientific">Selenobaculum gibii</name>
    <dbReference type="NCBI Taxonomy" id="3054208"/>
    <lineage>
        <taxon>Bacteria</taxon>
        <taxon>Bacillati</taxon>
        <taxon>Bacillota</taxon>
        <taxon>Negativicutes</taxon>
        <taxon>Selenomonadales</taxon>
        <taxon>Selenomonadaceae</taxon>
        <taxon>Selenobaculum</taxon>
    </lineage>
</organism>
<dbReference type="AlphaFoldDB" id="A0A9Y2AGV0"/>
<name>A0A9Y2AGV0_9FIRM</name>
<gene>
    <name evidence="1" type="ORF">P3F81_08110</name>
</gene>
<dbReference type="EMBL" id="CP120678">
    <property type="protein sequence ID" value="WIW69882.1"/>
    <property type="molecule type" value="Genomic_DNA"/>
</dbReference>
<reference evidence="1" key="1">
    <citation type="submission" date="2023-03" db="EMBL/GenBank/DDBJ databases">
        <title>Selenobaculum gbiensis gen. nov. sp. nov., a new bacterium isolated from the gut microbiota of IBD patient.</title>
        <authorList>
            <person name="Yeo S."/>
            <person name="Park H."/>
            <person name="Huh C.S."/>
        </authorList>
    </citation>
    <scope>NUCLEOTIDE SEQUENCE</scope>
    <source>
        <strain evidence="1">ICN-92133</strain>
    </source>
</reference>
<dbReference type="KEGG" id="sgbi:P3F81_08110"/>
<evidence type="ECO:0000313" key="1">
    <source>
        <dbReference type="EMBL" id="WIW69882.1"/>
    </source>
</evidence>
<keyword evidence="2" id="KW-1185">Reference proteome</keyword>
<accession>A0A9Y2AGV0</accession>
<sequence>MDKIEFKIVKISFDDGCQSDDCLYDVIAIFINGENLLDMVKECELPFATAEKKKSLAGSYIGIIPKELYEDLSKNFTKWKVPIYGCTCGCVECWPLEVAIDIGKDVVVWYDFEQIHRKTWQYNKLGKFSFNKQQYFEEVEKLKNYREKLPFI</sequence>
<dbReference type="Proteomes" id="UP001243623">
    <property type="component" value="Chromosome"/>
</dbReference>
<protein>
    <submittedName>
        <fullName evidence="1">Uncharacterized protein</fullName>
    </submittedName>
</protein>
<dbReference type="RefSeq" id="WP_147669802.1">
    <property type="nucleotide sequence ID" value="NZ_CP120678.1"/>
</dbReference>
<proteinExistence type="predicted"/>
<evidence type="ECO:0000313" key="2">
    <source>
        <dbReference type="Proteomes" id="UP001243623"/>
    </source>
</evidence>